<evidence type="ECO:0000313" key="9">
    <source>
        <dbReference type="EMBL" id="MBO8436684.1"/>
    </source>
</evidence>
<protein>
    <recommendedName>
        <fullName evidence="7 8">Triosephosphate isomerase</fullName>
        <shortName evidence="7">TIM</shortName>
        <shortName evidence="7">TPI</shortName>
        <ecNumber evidence="7 8">5.3.1.1</ecNumber>
    </recommendedName>
    <alternativeName>
        <fullName evidence="7">Triose-phosphate isomerase</fullName>
    </alternativeName>
</protein>
<feature type="binding site" evidence="7">
    <location>
        <position position="174"/>
    </location>
    <ligand>
        <name>substrate</name>
    </ligand>
</feature>
<keyword evidence="5 7" id="KW-0324">Glycolysis</keyword>
<organism evidence="9 10">
    <name type="scientific">Candidatus Ornithospirochaeta stercoripullorum</name>
    <dbReference type="NCBI Taxonomy" id="2840899"/>
    <lineage>
        <taxon>Bacteria</taxon>
        <taxon>Pseudomonadati</taxon>
        <taxon>Spirochaetota</taxon>
        <taxon>Spirochaetia</taxon>
        <taxon>Spirochaetales</taxon>
        <taxon>Spirochaetaceae</taxon>
        <taxon>Spirochaetaceae incertae sedis</taxon>
        <taxon>Candidatus Ornithospirochaeta</taxon>
    </lineage>
</organism>
<dbReference type="InterPro" id="IPR000652">
    <property type="entry name" value="Triosephosphate_isomerase"/>
</dbReference>
<dbReference type="EC" id="5.3.1.1" evidence="7 8"/>
<dbReference type="PROSITE" id="PS00171">
    <property type="entry name" value="TIM_1"/>
    <property type="match status" value="1"/>
</dbReference>
<dbReference type="InterPro" id="IPR013785">
    <property type="entry name" value="Aldolase_TIM"/>
</dbReference>
<proteinExistence type="inferred from homology"/>
<evidence type="ECO:0000256" key="2">
    <source>
        <dbReference type="ARBA" id="ARBA00007422"/>
    </source>
</evidence>
<comment type="function">
    <text evidence="7">Involved in the gluconeogenesis. Catalyzes stereospecifically the conversion of dihydroxyacetone phosphate (DHAP) to D-glyceraldehyde-3-phosphate (G3P).</text>
</comment>
<dbReference type="Proteomes" id="UP000823615">
    <property type="component" value="Unassembled WGS sequence"/>
</dbReference>
<dbReference type="PANTHER" id="PTHR21139">
    <property type="entry name" value="TRIOSEPHOSPHATE ISOMERASE"/>
    <property type="match status" value="1"/>
</dbReference>
<comment type="catalytic activity">
    <reaction evidence="7 8">
        <text>D-glyceraldehyde 3-phosphate = dihydroxyacetone phosphate</text>
        <dbReference type="Rhea" id="RHEA:18585"/>
        <dbReference type="ChEBI" id="CHEBI:57642"/>
        <dbReference type="ChEBI" id="CHEBI:59776"/>
        <dbReference type="EC" id="5.3.1.1"/>
    </reaction>
</comment>
<dbReference type="EMBL" id="JADIMT010000080">
    <property type="protein sequence ID" value="MBO8436684.1"/>
    <property type="molecule type" value="Genomic_DNA"/>
</dbReference>
<dbReference type="CDD" id="cd00311">
    <property type="entry name" value="TIM"/>
    <property type="match status" value="1"/>
</dbReference>
<dbReference type="Gene3D" id="3.20.20.70">
    <property type="entry name" value="Aldolase class I"/>
    <property type="match status" value="1"/>
</dbReference>
<feature type="active site" description="Proton acceptor" evidence="7">
    <location>
        <position position="168"/>
    </location>
</feature>
<dbReference type="InterPro" id="IPR020861">
    <property type="entry name" value="Triosephosphate_isomerase_AS"/>
</dbReference>
<dbReference type="GO" id="GO:0004807">
    <property type="term" value="F:triose-phosphate isomerase activity"/>
    <property type="evidence" value="ECO:0007669"/>
    <property type="project" value="UniProtKB-UniRule"/>
</dbReference>
<reference evidence="9" key="2">
    <citation type="journal article" date="2021" name="PeerJ">
        <title>Extensive microbial diversity within the chicken gut microbiome revealed by metagenomics and culture.</title>
        <authorList>
            <person name="Gilroy R."/>
            <person name="Ravi A."/>
            <person name="Getino M."/>
            <person name="Pursley I."/>
            <person name="Horton D.L."/>
            <person name="Alikhan N.F."/>
            <person name="Baker D."/>
            <person name="Gharbi K."/>
            <person name="Hall N."/>
            <person name="Watson M."/>
            <person name="Adriaenssens E.M."/>
            <person name="Foster-Nyarko E."/>
            <person name="Jarju S."/>
            <person name="Secka A."/>
            <person name="Antonio M."/>
            <person name="Oren A."/>
            <person name="Chaudhuri R.R."/>
            <person name="La Ragione R."/>
            <person name="Hildebrand F."/>
            <person name="Pallen M.J."/>
        </authorList>
    </citation>
    <scope>NUCLEOTIDE SEQUENCE</scope>
    <source>
        <strain evidence="9">7293</strain>
    </source>
</reference>
<dbReference type="AlphaFoldDB" id="A0A9D9H5K2"/>
<gene>
    <name evidence="7" type="primary">tpiA</name>
    <name evidence="9" type="ORF">IAA97_06870</name>
</gene>
<dbReference type="PROSITE" id="PS51440">
    <property type="entry name" value="TIM_2"/>
    <property type="match status" value="1"/>
</dbReference>
<evidence type="ECO:0000256" key="4">
    <source>
        <dbReference type="ARBA" id="ARBA00022490"/>
    </source>
</evidence>
<dbReference type="GO" id="GO:0006094">
    <property type="term" value="P:gluconeogenesis"/>
    <property type="evidence" value="ECO:0007669"/>
    <property type="project" value="UniProtKB-UniRule"/>
</dbReference>
<evidence type="ECO:0000256" key="7">
    <source>
        <dbReference type="HAMAP-Rule" id="MF_00147"/>
    </source>
</evidence>
<evidence type="ECO:0000256" key="1">
    <source>
        <dbReference type="ARBA" id="ARBA00004680"/>
    </source>
</evidence>
<comment type="subunit">
    <text evidence="7 8">Homodimer.</text>
</comment>
<dbReference type="GO" id="GO:0046166">
    <property type="term" value="P:glyceraldehyde-3-phosphate biosynthetic process"/>
    <property type="evidence" value="ECO:0007669"/>
    <property type="project" value="TreeGrafter"/>
</dbReference>
<comment type="similarity">
    <text evidence="2 7 8">Belongs to the triosephosphate isomerase family.</text>
</comment>
<feature type="binding site" evidence="7">
    <location>
        <position position="214"/>
    </location>
    <ligand>
        <name>substrate</name>
    </ligand>
</feature>
<keyword evidence="6 7" id="KW-0413">Isomerase</keyword>
<dbReference type="GO" id="GO:0019563">
    <property type="term" value="P:glycerol catabolic process"/>
    <property type="evidence" value="ECO:0007669"/>
    <property type="project" value="TreeGrafter"/>
</dbReference>
<comment type="caution">
    <text evidence="9">The sequence shown here is derived from an EMBL/GenBank/DDBJ whole genome shotgun (WGS) entry which is preliminary data.</text>
</comment>
<keyword evidence="3 7" id="KW-0312">Gluconeogenesis</keyword>
<evidence type="ECO:0000256" key="5">
    <source>
        <dbReference type="ARBA" id="ARBA00023152"/>
    </source>
</evidence>
<dbReference type="NCBIfam" id="TIGR00419">
    <property type="entry name" value="tim"/>
    <property type="match status" value="1"/>
</dbReference>
<dbReference type="PANTHER" id="PTHR21139:SF42">
    <property type="entry name" value="TRIOSEPHOSPHATE ISOMERASE"/>
    <property type="match status" value="1"/>
</dbReference>
<dbReference type="Pfam" id="PF00121">
    <property type="entry name" value="TIM"/>
    <property type="match status" value="1"/>
</dbReference>
<dbReference type="InterPro" id="IPR022896">
    <property type="entry name" value="TrioseP_Isoase_bac/euk"/>
</dbReference>
<dbReference type="SUPFAM" id="SSF51351">
    <property type="entry name" value="Triosephosphate isomerase (TIM)"/>
    <property type="match status" value="1"/>
</dbReference>
<reference evidence="9" key="1">
    <citation type="submission" date="2020-10" db="EMBL/GenBank/DDBJ databases">
        <authorList>
            <person name="Gilroy R."/>
        </authorList>
    </citation>
    <scope>NUCLEOTIDE SEQUENCE</scope>
    <source>
        <strain evidence="9">7293</strain>
    </source>
</reference>
<evidence type="ECO:0000256" key="3">
    <source>
        <dbReference type="ARBA" id="ARBA00022432"/>
    </source>
</evidence>
<dbReference type="GO" id="GO:0006096">
    <property type="term" value="P:glycolytic process"/>
    <property type="evidence" value="ECO:0007669"/>
    <property type="project" value="UniProtKB-UniRule"/>
</dbReference>
<accession>A0A9D9H5K2</accession>
<keyword evidence="4 7" id="KW-0963">Cytoplasm</keyword>
<dbReference type="HAMAP" id="MF_00147_B">
    <property type="entry name" value="TIM_B"/>
    <property type="match status" value="1"/>
</dbReference>
<dbReference type="GO" id="GO:0005829">
    <property type="term" value="C:cytosol"/>
    <property type="evidence" value="ECO:0007669"/>
    <property type="project" value="TreeGrafter"/>
</dbReference>
<evidence type="ECO:0000256" key="6">
    <source>
        <dbReference type="ARBA" id="ARBA00023235"/>
    </source>
</evidence>
<sequence length="252" mass="26927">MRQPYIAGNWKMNLTPSEGKAYAASLAEAVKAAGVSCRVMIAPSFVSLPGVVEAVKGSGIIVAAQNMANHLSGAYTGEVSPEMLKDIGVNTVILGHSERRQYYGETDEIINSKVLLALSLKMEVVLCVGETLEERESGKLEEVLERQLRVGLKDVLPTEMGAITIAYEPVWAIGTGKTATPEDADSAHAFIRATVGAIYSEDIANNLIIQYGGSVKPSNIRALMEKENIDGALVGGASLKLDDFLPIITYSK</sequence>
<name>A0A9D9H5K2_9SPIO</name>
<feature type="active site" description="Electrophile" evidence="7">
    <location>
        <position position="96"/>
    </location>
</feature>
<dbReference type="FunFam" id="3.20.20.70:FF:000016">
    <property type="entry name" value="Triosephosphate isomerase"/>
    <property type="match status" value="1"/>
</dbReference>
<comment type="pathway">
    <text evidence="1 7 8">Carbohydrate degradation; glycolysis; D-glyceraldehyde 3-phosphate from glycerone phosphate: step 1/1.</text>
</comment>
<evidence type="ECO:0000313" key="10">
    <source>
        <dbReference type="Proteomes" id="UP000823615"/>
    </source>
</evidence>
<feature type="binding site" evidence="7">
    <location>
        <begin position="235"/>
        <end position="236"/>
    </location>
    <ligand>
        <name>substrate</name>
    </ligand>
</feature>
<comment type="pathway">
    <text evidence="7 8">Carbohydrate biosynthesis; gluconeogenesis.</text>
</comment>
<feature type="binding site" evidence="7">
    <location>
        <begin position="9"/>
        <end position="11"/>
    </location>
    <ligand>
        <name>substrate</name>
    </ligand>
</feature>
<evidence type="ECO:0000256" key="8">
    <source>
        <dbReference type="RuleBase" id="RU363013"/>
    </source>
</evidence>
<dbReference type="InterPro" id="IPR035990">
    <property type="entry name" value="TIM_sf"/>
</dbReference>
<comment type="subcellular location">
    <subcellularLocation>
        <location evidence="7 8">Cytoplasm</location>
    </subcellularLocation>
</comment>